<dbReference type="PANTHER" id="PTHR10774">
    <property type="entry name" value="EXTENDED SYNAPTOTAGMIN-RELATED"/>
    <property type="match status" value="1"/>
</dbReference>
<accession>A0A7J0DRB3</accession>
<dbReference type="SUPFAM" id="SSF49562">
    <property type="entry name" value="C2 domain (Calcium/lipid-binding domain, CaLB)"/>
    <property type="match status" value="1"/>
</dbReference>
<comment type="caution">
    <text evidence="2">The sequence shown here is derived from an EMBL/GenBank/DDBJ whole genome shotgun (WGS) entry which is preliminary data.</text>
</comment>
<dbReference type="Pfam" id="PF00168">
    <property type="entry name" value="C2"/>
    <property type="match status" value="1"/>
</dbReference>
<dbReference type="InterPro" id="IPR035892">
    <property type="entry name" value="C2_domain_sf"/>
</dbReference>
<dbReference type="CDD" id="cd00030">
    <property type="entry name" value="C2"/>
    <property type="match status" value="1"/>
</dbReference>
<dbReference type="Proteomes" id="UP000585474">
    <property type="component" value="Unassembled WGS sequence"/>
</dbReference>
<dbReference type="AlphaFoldDB" id="A0A7J0DRB3"/>
<protein>
    <submittedName>
        <fullName evidence="2">Calcium-dependent lipid-binding (CaLB domain) family protein</fullName>
    </submittedName>
</protein>
<gene>
    <name evidence="2" type="ORF">Acr_00g0065720</name>
</gene>
<proteinExistence type="predicted"/>
<dbReference type="OrthoDB" id="270970at2759"/>
<dbReference type="InterPro" id="IPR045050">
    <property type="entry name" value="Synaptotagmin_plant"/>
</dbReference>
<dbReference type="GO" id="GO:0005783">
    <property type="term" value="C:endoplasmic reticulum"/>
    <property type="evidence" value="ECO:0007669"/>
    <property type="project" value="TreeGrafter"/>
</dbReference>
<evidence type="ECO:0000313" key="3">
    <source>
        <dbReference type="Proteomes" id="UP000585474"/>
    </source>
</evidence>
<dbReference type="Gene3D" id="2.60.40.150">
    <property type="entry name" value="C2 domain"/>
    <property type="match status" value="1"/>
</dbReference>
<dbReference type="InterPro" id="IPR000008">
    <property type="entry name" value="C2_dom"/>
</dbReference>
<sequence length="111" mass="12316">MFIQPKPRIDYTLKAVGGSLTAIPGISDMIDDTVNTIVTDMLQWPHRIVVPIGGIPVDLSELELKPQGKLTVTVVKANNLKNMEMIGKSDPYVVVHIRPLFKVKTKLLKII</sequence>
<keyword evidence="3" id="KW-1185">Reference proteome</keyword>
<organism evidence="2 3">
    <name type="scientific">Actinidia rufa</name>
    <dbReference type="NCBI Taxonomy" id="165716"/>
    <lineage>
        <taxon>Eukaryota</taxon>
        <taxon>Viridiplantae</taxon>
        <taxon>Streptophyta</taxon>
        <taxon>Embryophyta</taxon>
        <taxon>Tracheophyta</taxon>
        <taxon>Spermatophyta</taxon>
        <taxon>Magnoliopsida</taxon>
        <taxon>eudicotyledons</taxon>
        <taxon>Gunneridae</taxon>
        <taxon>Pentapetalae</taxon>
        <taxon>asterids</taxon>
        <taxon>Ericales</taxon>
        <taxon>Actinidiaceae</taxon>
        <taxon>Actinidia</taxon>
    </lineage>
</organism>
<dbReference type="PROSITE" id="PS50004">
    <property type="entry name" value="C2"/>
    <property type="match status" value="1"/>
</dbReference>
<feature type="domain" description="C2" evidence="1">
    <location>
        <begin position="51"/>
        <end position="111"/>
    </location>
</feature>
<dbReference type="EMBL" id="BJWL01000339">
    <property type="protein sequence ID" value="GFS39941.1"/>
    <property type="molecule type" value="Genomic_DNA"/>
</dbReference>
<name>A0A7J0DRB3_9ERIC</name>
<reference evidence="3" key="1">
    <citation type="submission" date="2019-07" db="EMBL/GenBank/DDBJ databases">
        <title>De Novo Assembly of kiwifruit Actinidia rufa.</title>
        <authorList>
            <person name="Sugita-Konishi S."/>
            <person name="Sato K."/>
            <person name="Mori E."/>
            <person name="Abe Y."/>
            <person name="Kisaki G."/>
            <person name="Hamano K."/>
            <person name="Suezawa K."/>
            <person name="Otani M."/>
            <person name="Fukuda T."/>
            <person name="Manabe T."/>
            <person name="Gomi K."/>
            <person name="Tabuchi M."/>
            <person name="Akimitsu K."/>
            <person name="Kataoka I."/>
        </authorList>
    </citation>
    <scope>NUCLEOTIDE SEQUENCE [LARGE SCALE GENOMIC DNA]</scope>
    <source>
        <strain evidence="3">cv. Fuchu</strain>
    </source>
</reference>
<evidence type="ECO:0000313" key="2">
    <source>
        <dbReference type="EMBL" id="GFS39941.1"/>
    </source>
</evidence>
<evidence type="ECO:0000259" key="1">
    <source>
        <dbReference type="PROSITE" id="PS50004"/>
    </source>
</evidence>
<dbReference type="PANTHER" id="PTHR10774:SF190">
    <property type="entry name" value="C2 CALCIUM_LIPID-BINDING ENDONUCLEASE_EXONUCLEASE_PHOSPHATASE-RELATED"/>
    <property type="match status" value="1"/>
</dbReference>
<dbReference type="GO" id="GO:0008289">
    <property type="term" value="F:lipid binding"/>
    <property type="evidence" value="ECO:0007669"/>
    <property type="project" value="InterPro"/>
</dbReference>